<proteinExistence type="predicted"/>
<dbReference type="EMBL" id="JAHWXT010000001">
    <property type="protein sequence ID" value="MCF0263275.1"/>
    <property type="molecule type" value="Genomic_DNA"/>
</dbReference>
<comment type="caution">
    <text evidence="1">The sequence shown here is derived from an EMBL/GenBank/DDBJ whole genome shotgun (WGS) entry which is preliminary data.</text>
</comment>
<reference evidence="1" key="1">
    <citation type="submission" date="2021-07" db="EMBL/GenBank/DDBJ databases">
        <authorList>
            <person name="Fernandez M."/>
            <person name="Pereira P."/>
            <person name="Torres Tejerizo G.A."/>
            <person name="Gonzalez P."/>
            <person name="Agostini E."/>
        </authorList>
    </citation>
    <scope>NUCLEOTIDE SEQUENCE</scope>
    <source>
        <strain evidence="1">SFC 500-1A</strain>
    </source>
</reference>
<gene>
    <name evidence="1" type="ORF">KW868_02130</name>
</gene>
<protein>
    <submittedName>
        <fullName evidence="1">Uncharacterized protein</fullName>
    </submittedName>
</protein>
<evidence type="ECO:0000313" key="1">
    <source>
        <dbReference type="EMBL" id="MCF0263275.1"/>
    </source>
</evidence>
<name>A0A8X8KDD1_ACIGI</name>
<dbReference type="AlphaFoldDB" id="A0A8X8KDD1"/>
<organism evidence="1 2">
    <name type="scientific">Acinetobacter guillouiae</name>
    <name type="common">Acinetobacter genomosp. 11</name>
    <dbReference type="NCBI Taxonomy" id="106649"/>
    <lineage>
        <taxon>Bacteria</taxon>
        <taxon>Pseudomonadati</taxon>
        <taxon>Pseudomonadota</taxon>
        <taxon>Gammaproteobacteria</taxon>
        <taxon>Moraxellales</taxon>
        <taxon>Moraxellaceae</taxon>
        <taxon>Acinetobacter</taxon>
    </lineage>
</organism>
<dbReference type="Proteomes" id="UP000887320">
    <property type="component" value="Unassembled WGS sequence"/>
</dbReference>
<sequence length="209" mass="22949">MKCIKMMVSKTYSNFLVYLMAFFGFCLFTEAVSAQPHQYKIYKSKLLQCGEATFQVISQCDDSNEDTELGSAGSFRASCLSSQLTVNWKGQQKTLSFPMATTQQKKILASKGYALKPEIKVGDWSPQSLACSQAAGIAGHFVVVNQATTNDINQEYHGKGSLSDEPILLNLNGTFTSETLKAKIYALLKQDQVKISKVIGANAIFADEK</sequence>
<accession>A0A8X8KDD1</accession>
<evidence type="ECO:0000313" key="2">
    <source>
        <dbReference type="Proteomes" id="UP000887320"/>
    </source>
</evidence>